<dbReference type="InterPro" id="IPR006928">
    <property type="entry name" value="Herpes_teg_USP"/>
</dbReference>
<sequence length="338" mass="38283">MSASTALNNAFSKTAVHDIEVDRKIETFGCGRPRSDDIIVEEAYHYSTGAEDHENERKILQGNCHQGHSKFGASAGKQCVLNSLVSLMYSRVKLTKHWNVNDMNVVLNTGNELYQLLSKSSTMQNDYVLIAEIPRQIECFNKEFNFEFNDSLYGLINSNNCLHDSGFQTYTVHEALESALTESDGAFVTFKANTYIIIKNRNSYYVFDPHSRDRFGKVSGCGNSILLEFSTTEELSLHCITLAKSMNATMFEQFEISGVRVAELNVRQKLPVIRTTNQFEVNGVEQTNLEIDQKSTNFAEMHTLQTMQYKPRAKEEYVSTESLTDNASMNELFCLLTI</sequence>
<protein>
    <recommendedName>
        <fullName evidence="1">Peptidase C76 domain-containing protein</fullName>
    </recommendedName>
</protein>
<feature type="domain" description="Peptidase C76" evidence="1">
    <location>
        <begin position="64"/>
        <end position="214"/>
    </location>
</feature>
<evidence type="ECO:0000313" key="3">
    <source>
        <dbReference type="Proteomes" id="UP000005408"/>
    </source>
</evidence>
<dbReference type="EnsemblMetazoa" id="G31811.1">
    <property type="protein sequence ID" value="G31811.1:cds"/>
    <property type="gene ID" value="G31811"/>
</dbReference>
<reference evidence="2" key="1">
    <citation type="submission" date="2022-08" db="UniProtKB">
        <authorList>
            <consortium name="EnsemblMetazoa"/>
        </authorList>
    </citation>
    <scope>IDENTIFICATION</scope>
    <source>
        <strain evidence="2">05x7-T-G4-1.051#20</strain>
    </source>
</reference>
<dbReference type="Gene3D" id="3.90.70.120">
    <property type="match status" value="1"/>
</dbReference>
<evidence type="ECO:0000259" key="1">
    <source>
        <dbReference type="Pfam" id="PF04843"/>
    </source>
</evidence>
<organism evidence="2 3">
    <name type="scientific">Magallana gigas</name>
    <name type="common">Pacific oyster</name>
    <name type="synonym">Crassostrea gigas</name>
    <dbReference type="NCBI Taxonomy" id="29159"/>
    <lineage>
        <taxon>Eukaryota</taxon>
        <taxon>Metazoa</taxon>
        <taxon>Spiralia</taxon>
        <taxon>Lophotrochozoa</taxon>
        <taxon>Mollusca</taxon>
        <taxon>Bivalvia</taxon>
        <taxon>Autobranchia</taxon>
        <taxon>Pteriomorphia</taxon>
        <taxon>Ostreida</taxon>
        <taxon>Ostreoidea</taxon>
        <taxon>Ostreidae</taxon>
        <taxon>Magallana</taxon>
    </lineage>
</organism>
<dbReference type="InterPro" id="IPR038765">
    <property type="entry name" value="Papain-like_cys_pep_sf"/>
</dbReference>
<dbReference type="PANTHER" id="PTHR40552:SF6">
    <property type="entry name" value="FI09606P-RELATED"/>
    <property type="match status" value="1"/>
</dbReference>
<keyword evidence="3" id="KW-1185">Reference proteome</keyword>
<dbReference type="AlphaFoldDB" id="A0A8W8MDG5"/>
<proteinExistence type="predicted"/>
<dbReference type="PANTHER" id="PTHR40552">
    <property type="entry name" value="AT05186P-RELATED"/>
    <property type="match status" value="1"/>
</dbReference>
<name>A0A8W8MDG5_MAGGI</name>
<evidence type="ECO:0000313" key="2">
    <source>
        <dbReference type="EnsemblMetazoa" id="G31811.1:cds"/>
    </source>
</evidence>
<dbReference type="Proteomes" id="UP000005408">
    <property type="component" value="Unassembled WGS sequence"/>
</dbReference>
<dbReference type="Pfam" id="PF04843">
    <property type="entry name" value="Herpes_teg_N"/>
    <property type="match status" value="1"/>
</dbReference>
<accession>A0A8W8MDG5</accession>
<dbReference type="SUPFAM" id="SSF54001">
    <property type="entry name" value="Cysteine proteinases"/>
    <property type="match status" value="1"/>
</dbReference>